<evidence type="ECO:0008006" key="3">
    <source>
        <dbReference type="Google" id="ProtNLM"/>
    </source>
</evidence>
<feature type="non-terminal residue" evidence="2">
    <location>
        <position position="233"/>
    </location>
</feature>
<reference evidence="2" key="1">
    <citation type="submission" date="2018-05" db="EMBL/GenBank/DDBJ databases">
        <authorList>
            <person name="Lanie J.A."/>
            <person name="Ng W.-L."/>
            <person name="Kazmierczak K.M."/>
            <person name="Andrzejewski T.M."/>
            <person name="Davidsen T.M."/>
            <person name="Wayne K.J."/>
            <person name="Tettelin H."/>
            <person name="Glass J.I."/>
            <person name="Rusch D."/>
            <person name="Podicherti R."/>
            <person name="Tsui H.-C.T."/>
            <person name="Winkler M.E."/>
        </authorList>
    </citation>
    <scope>NUCLEOTIDE SEQUENCE</scope>
</reference>
<gene>
    <name evidence="2" type="ORF">METZ01_LOCUS447036</name>
</gene>
<dbReference type="InterPro" id="IPR036412">
    <property type="entry name" value="HAD-like_sf"/>
</dbReference>
<dbReference type="SUPFAM" id="SSF56784">
    <property type="entry name" value="HAD-like"/>
    <property type="match status" value="1"/>
</dbReference>
<accession>A0A382ZFD1</accession>
<dbReference type="Pfam" id="PF00702">
    <property type="entry name" value="Hydrolase"/>
    <property type="match status" value="1"/>
</dbReference>
<dbReference type="InterPro" id="IPR006439">
    <property type="entry name" value="HAD-SF_hydro_IA"/>
</dbReference>
<keyword evidence="1" id="KW-0378">Hydrolase</keyword>
<dbReference type="SFLD" id="SFLDS00003">
    <property type="entry name" value="Haloacid_Dehalogenase"/>
    <property type="match status" value="1"/>
</dbReference>
<name>A0A382ZFD1_9ZZZZ</name>
<dbReference type="EMBL" id="UINC01183418">
    <property type="protein sequence ID" value="SVD94182.1"/>
    <property type="molecule type" value="Genomic_DNA"/>
</dbReference>
<evidence type="ECO:0000313" key="2">
    <source>
        <dbReference type="EMBL" id="SVD94182.1"/>
    </source>
</evidence>
<dbReference type="InterPro" id="IPR051540">
    <property type="entry name" value="S-2-haloacid_dehalogenase"/>
</dbReference>
<dbReference type="NCBIfam" id="TIGR01428">
    <property type="entry name" value="HAD_type_II"/>
    <property type="match status" value="1"/>
</dbReference>
<dbReference type="InterPro" id="IPR006328">
    <property type="entry name" value="2-HAD"/>
</dbReference>
<dbReference type="PANTHER" id="PTHR43316:SF9">
    <property type="entry name" value="ACID DEHALOGENASE, PUTATIVE (AFU_ORTHOLOGUE AFUA_6G14460)-RELATED"/>
    <property type="match status" value="1"/>
</dbReference>
<organism evidence="2">
    <name type="scientific">marine metagenome</name>
    <dbReference type="NCBI Taxonomy" id="408172"/>
    <lineage>
        <taxon>unclassified sequences</taxon>
        <taxon>metagenomes</taxon>
        <taxon>ecological metagenomes</taxon>
    </lineage>
</organism>
<dbReference type="GO" id="GO:0019120">
    <property type="term" value="F:hydrolase activity, acting on acid halide bonds, in C-halide compounds"/>
    <property type="evidence" value="ECO:0007669"/>
    <property type="project" value="InterPro"/>
</dbReference>
<sequence>MRISKFSALTFDCYGTLVDWERGMLTALTPWHERSGLEMDESILLASYGRHETVIQQEQPGLPYNTVVANVLGRIADEFGIPAQQDEMQVFGDSVGLWPSFPDSRDALAYLGQHFKLVAITNVDNASFTRTHQSLGKPFHAIVTAEDVGSYKPALDNFHFAFERLSELGIAREKILHVAQSLYHDIAPARVLGLANVWVDRQTGRGTGMTPTTNIHPDLRVTSLEELVAVHRA</sequence>
<dbReference type="SFLD" id="SFLDG01129">
    <property type="entry name" value="C1.5:_HAD__Beta-PGM__Phosphata"/>
    <property type="match status" value="1"/>
</dbReference>
<dbReference type="InterPro" id="IPR023214">
    <property type="entry name" value="HAD_sf"/>
</dbReference>
<evidence type="ECO:0000256" key="1">
    <source>
        <dbReference type="ARBA" id="ARBA00022801"/>
    </source>
</evidence>
<dbReference type="NCBIfam" id="TIGR01493">
    <property type="entry name" value="HAD-SF-IA-v2"/>
    <property type="match status" value="1"/>
</dbReference>
<dbReference type="Gene3D" id="3.40.50.1000">
    <property type="entry name" value="HAD superfamily/HAD-like"/>
    <property type="match status" value="1"/>
</dbReference>
<dbReference type="PANTHER" id="PTHR43316">
    <property type="entry name" value="HYDROLASE, HALOACID DELAHOGENASE-RELATED"/>
    <property type="match status" value="1"/>
</dbReference>
<protein>
    <recommendedName>
        <fullName evidence="3">Haloacid dehalogenase, type II</fullName>
    </recommendedName>
</protein>
<proteinExistence type="predicted"/>
<dbReference type="AlphaFoldDB" id="A0A382ZFD1"/>
<dbReference type="Gene3D" id="1.10.150.750">
    <property type="match status" value="1"/>
</dbReference>